<proteinExistence type="inferred from homology"/>
<dbReference type="InterPro" id="IPR012910">
    <property type="entry name" value="Plug_dom"/>
</dbReference>
<evidence type="ECO:0000313" key="13">
    <source>
        <dbReference type="Proteomes" id="UP001501508"/>
    </source>
</evidence>
<accession>A0ABP8LPV8</accession>
<dbReference type="Gene3D" id="2.60.40.1120">
    <property type="entry name" value="Carboxypeptidase-like, regulatory domain"/>
    <property type="match status" value="1"/>
</dbReference>
<evidence type="ECO:0000256" key="2">
    <source>
        <dbReference type="ARBA" id="ARBA00022448"/>
    </source>
</evidence>
<keyword evidence="6 8" id="KW-0472">Membrane</keyword>
<evidence type="ECO:0000256" key="5">
    <source>
        <dbReference type="ARBA" id="ARBA00023077"/>
    </source>
</evidence>
<keyword evidence="5 9" id="KW-0798">TonB box</keyword>
<dbReference type="InterPro" id="IPR036942">
    <property type="entry name" value="Beta-barrel_TonB_sf"/>
</dbReference>
<dbReference type="Proteomes" id="UP001501508">
    <property type="component" value="Unassembled WGS sequence"/>
</dbReference>
<dbReference type="NCBIfam" id="TIGR04057">
    <property type="entry name" value="SusC_RagA_signa"/>
    <property type="match status" value="1"/>
</dbReference>
<dbReference type="SUPFAM" id="SSF56935">
    <property type="entry name" value="Porins"/>
    <property type="match status" value="1"/>
</dbReference>
<dbReference type="InterPro" id="IPR008969">
    <property type="entry name" value="CarboxyPept-like_regulatory"/>
</dbReference>
<dbReference type="Pfam" id="PF07715">
    <property type="entry name" value="Plug"/>
    <property type="match status" value="1"/>
</dbReference>
<dbReference type="SUPFAM" id="SSF49464">
    <property type="entry name" value="Carboxypeptidase regulatory domain-like"/>
    <property type="match status" value="1"/>
</dbReference>
<dbReference type="InterPro" id="IPR023996">
    <property type="entry name" value="TonB-dep_OMP_SusC/RagA"/>
</dbReference>
<evidence type="ECO:0000256" key="9">
    <source>
        <dbReference type="RuleBase" id="RU003357"/>
    </source>
</evidence>
<dbReference type="Gene3D" id="3.55.50.30">
    <property type="match status" value="1"/>
</dbReference>
<dbReference type="InterPro" id="IPR039426">
    <property type="entry name" value="TonB-dep_rcpt-like"/>
</dbReference>
<keyword evidence="12" id="KW-0675">Receptor</keyword>
<evidence type="ECO:0000256" key="8">
    <source>
        <dbReference type="PROSITE-ProRule" id="PRU01360"/>
    </source>
</evidence>
<comment type="subcellular location">
    <subcellularLocation>
        <location evidence="1 8">Cell outer membrane</location>
        <topology evidence="1 8">Multi-pass membrane protein</topology>
    </subcellularLocation>
</comment>
<protein>
    <submittedName>
        <fullName evidence="12">TonB-dependent receptor</fullName>
    </submittedName>
</protein>
<feature type="domain" description="TonB-dependent receptor-like beta-barrel" evidence="10">
    <location>
        <begin position="535"/>
        <end position="1022"/>
    </location>
</feature>
<dbReference type="InterPro" id="IPR000531">
    <property type="entry name" value="Beta-barrel_TonB"/>
</dbReference>
<dbReference type="Gene3D" id="2.40.170.20">
    <property type="entry name" value="TonB-dependent receptor, beta-barrel domain"/>
    <property type="match status" value="1"/>
</dbReference>
<keyword evidence="13" id="KW-1185">Reference proteome</keyword>
<gene>
    <name evidence="12" type="ORF">GCM10023091_03810</name>
</gene>
<keyword evidence="2 8" id="KW-0813">Transport</keyword>
<dbReference type="Pfam" id="PF13715">
    <property type="entry name" value="CarbopepD_reg_2"/>
    <property type="match status" value="1"/>
</dbReference>
<keyword evidence="7 8" id="KW-0998">Cell outer membrane</keyword>
<evidence type="ECO:0000259" key="11">
    <source>
        <dbReference type="Pfam" id="PF07715"/>
    </source>
</evidence>
<evidence type="ECO:0000256" key="6">
    <source>
        <dbReference type="ARBA" id="ARBA00023136"/>
    </source>
</evidence>
<dbReference type="InterPro" id="IPR037066">
    <property type="entry name" value="Plug_dom_sf"/>
</dbReference>
<sequence>MHLLVPNREVALRIMRISFLQCLIALSFFQLSKAGEGKAQELMDKTVNLSVREETLENVLSQLEKQSGTTFLYSRQLIDSQRKVTFAASGKKLSKVLEQVLKPLHLKYEVMGSQVIIKRDLGENKPPRTSPEENPAVSLPANTVTGKITDEKGEGLPGVSILVKGTQQGTITDESGNFRLDVPEGSVLILSFVGYETQEVSVGKETILNLSLKVDQKSLEEIVVVGYGTQRKANVTGAVDVISDEQIKNRQSPTVSQLLQGLSPAMTFSTNNYGFQPGAEMNINIRGTGSLNGGQPYVVIDGIPGDMNRINPEDIASISILKDAAASAIYGARAPYGVILITTKSGNTDEKLSVSYSGNVSVATPQRLPAMLNSYTHARIVNEAGVRGAGGRVFSNETIDRIIAYQKGDFDYLKQFTVPDATYFETVALPNGTWGINQQGNANYDWIDEYYGSAVNQKHDLSIQGGSQKTSYYLSGGYVGQEGVLNYGTDTYSRVNIMAKIKTAIAPWWDIGYQPRFMKSNRVRPSMDKQGEYDLVFHQIARTMPTNAKYDAYGNLMIQSKIPWISDAGNDHIETAENWQSFNTEIRPLKNWKINADFAYQSVNIFQSHQEMTVYETMVDKSVVPTSNTIPSNIQEYHHNNNYWTTNIYSTFNTSIGEKQHLTLLAGTQFEKSNKRYLDAYKTNLLVQNVPSLRTASGVPSVLDSLGHWSTQGYFARFNYDFDNRYLLEANLRRDGTSRFRRGNRWGTFPSLSAGWNVSNEGFWQPIRHVVNLLKFRGSWGRLGNQNVDSYLDLNLIPIQTAPLNWIFGFGQSRPIGYTTVPQLVSPDLTWETATTKDVGVDIAVLNKRLTGSFDWFERTTTDMIGPAEAQPGVLGTALPKANNSTFRTRGWELSLRWNQSLNQSFSYFVTGNLFDARSFVTKYVNPTGTLSSWYEGKEEGEIWGYTSNDLYRSQGDIDQHQAATNLSFIWNGIWKPGDVRYEDLNGDGKVNNGSNTISDHGDLKIIGNSNPRYQYGISAGFNWKNLDFSMLWKGTAKRDFFFGPLDNIFWGFRHFNQVSLFDGHLDYFRDAEGDKYTGLYEGAANINLGAYWPRPYANDAENEKNRVESTRYLQSAAYLRLQNVQVGYNMPSALASKLKMQRARVYFSGENLLTLTKLSPGIDPLAISSARGAGKTYGADRMFSLGLMLTY</sequence>
<keyword evidence="4 8" id="KW-0812">Transmembrane</keyword>
<comment type="caution">
    <text evidence="12">The sequence shown here is derived from an EMBL/GenBank/DDBJ whole genome shotgun (WGS) entry which is preliminary data.</text>
</comment>
<evidence type="ECO:0000256" key="1">
    <source>
        <dbReference type="ARBA" id="ARBA00004571"/>
    </source>
</evidence>
<reference evidence="13" key="1">
    <citation type="journal article" date="2019" name="Int. J. Syst. Evol. Microbiol.">
        <title>The Global Catalogue of Microorganisms (GCM) 10K type strain sequencing project: providing services to taxonomists for standard genome sequencing and annotation.</title>
        <authorList>
            <consortium name="The Broad Institute Genomics Platform"/>
            <consortium name="The Broad Institute Genome Sequencing Center for Infectious Disease"/>
            <person name="Wu L."/>
            <person name="Ma J."/>
        </authorList>
    </citation>
    <scope>NUCLEOTIDE SEQUENCE [LARGE SCALE GENOMIC DNA]</scope>
    <source>
        <strain evidence="13">JCM 31920</strain>
    </source>
</reference>
<evidence type="ECO:0000256" key="7">
    <source>
        <dbReference type="ARBA" id="ARBA00023237"/>
    </source>
</evidence>
<comment type="similarity">
    <text evidence="8 9">Belongs to the TonB-dependent receptor family.</text>
</comment>
<evidence type="ECO:0000259" key="10">
    <source>
        <dbReference type="Pfam" id="PF00593"/>
    </source>
</evidence>
<evidence type="ECO:0000313" key="12">
    <source>
        <dbReference type="EMBL" id="GAA4432170.1"/>
    </source>
</evidence>
<name>A0ABP8LPV8_9BACT</name>
<dbReference type="Pfam" id="PF00593">
    <property type="entry name" value="TonB_dep_Rec_b-barrel"/>
    <property type="match status" value="1"/>
</dbReference>
<evidence type="ECO:0000256" key="3">
    <source>
        <dbReference type="ARBA" id="ARBA00022452"/>
    </source>
</evidence>
<dbReference type="InterPro" id="IPR023997">
    <property type="entry name" value="TonB-dep_OMP_SusC/RagA_CS"/>
</dbReference>
<evidence type="ECO:0000256" key="4">
    <source>
        <dbReference type="ARBA" id="ARBA00022692"/>
    </source>
</evidence>
<dbReference type="NCBIfam" id="TIGR04056">
    <property type="entry name" value="OMP_RagA_SusC"/>
    <property type="match status" value="1"/>
</dbReference>
<dbReference type="PROSITE" id="PS52016">
    <property type="entry name" value="TONB_DEPENDENT_REC_3"/>
    <property type="match status" value="1"/>
</dbReference>
<organism evidence="12 13">
    <name type="scientific">Ravibacter arvi</name>
    <dbReference type="NCBI Taxonomy" id="2051041"/>
    <lineage>
        <taxon>Bacteria</taxon>
        <taxon>Pseudomonadati</taxon>
        <taxon>Bacteroidota</taxon>
        <taxon>Cytophagia</taxon>
        <taxon>Cytophagales</taxon>
        <taxon>Spirosomataceae</taxon>
        <taxon>Ravibacter</taxon>
    </lineage>
</organism>
<dbReference type="Gene3D" id="2.170.130.10">
    <property type="entry name" value="TonB-dependent receptor, plug domain"/>
    <property type="match status" value="1"/>
</dbReference>
<dbReference type="EMBL" id="BAABEY010000002">
    <property type="protein sequence ID" value="GAA4432170.1"/>
    <property type="molecule type" value="Genomic_DNA"/>
</dbReference>
<keyword evidence="3 8" id="KW-1134">Transmembrane beta strand</keyword>
<feature type="domain" description="TonB-dependent receptor plug" evidence="11">
    <location>
        <begin position="232"/>
        <end position="338"/>
    </location>
</feature>